<proteinExistence type="predicted"/>
<dbReference type="EMBL" id="CP041345">
    <property type="protein sequence ID" value="QKG79415.1"/>
    <property type="molecule type" value="Genomic_DNA"/>
</dbReference>
<dbReference type="Pfam" id="PF16702">
    <property type="entry name" value="DUF5063"/>
    <property type="match status" value="1"/>
</dbReference>
<dbReference type="Gene3D" id="1.20.120.1550">
    <property type="entry name" value="Protein of unknown function DUF5063"/>
    <property type="match status" value="1"/>
</dbReference>
<evidence type="ECO:0000313" key="2">
    <source>
        <dbReference type="Proteomes" id="UP000500961"/>
    </source>
</evidence>
<dbReference type="InterPro" id="IPR038312">
    <property type="entry name" value="DUF5063_sf"/>
</dbReference>
<sequence length="206" mass="24201">MDVKSLVYNRNVVEFVTVAKEFCAFLESCENHTAKSFVGACNKVLPLLYYKATLLPETEPLYDEDTESFVTEADYSSIENKVEFILGQHNHYVEVNDPRIDELTGYFTASIAEYLADIYQDLKNFVLRYHEGNEYVMNDALWECISNFKDYWGIRLANLIRAFHILAHNNIDLDKIEHPDEENQERDTSDWFITKRQQDFDQNELI</sequence>
<reference evidence="1 2" key="1">
    <citation type="submission" date="2019-07" db="EMBL/GenBank/DDBJ databases">
        <title>Thalassofilum flectens gen. nov., sp. nov., a novel moderate thermophilic anaerobe from a shallow sea hot spring in Kunashir Island (Russia), representing a new family in the order Bacteroidales, and proposal of Thalassofilacea fam. nov.</title>
        <authorList>
            <person name="Kochetkova T.V."/>
            <person name="Podosokorskaya O.A."/>
            <person name="Novikov A."/>
            <person name="Elcheninov A.G."/>
            <person name="Toshchakov S.V."/>
            <person name="Kublanov I.V."/>
        </authorList>
    </citation>
    <scope>NUCLEOTIDE SEQUENCE [LARGE SCALE GENOMIC DNA]</scope>
    <source>
        <strain evidence="1 2">38-H</strain>
    </source>
</reference>
<dbReference type="AlphaFoldDB" id="A0A7D3XKD7"/>
<dbReference type="Proteomes" id="UP000500961">
    <property type="component" value="Chromosome"/>
</dbReference>
<evidence type="ECO:0000313" key="1">
    <source>
        <dbReference type="EMBL" id="QKG79415.1"/>
    </source>
</evidence>
<organism evidence="1 2">
    <name type="scientific">Tenuifilum thalassicum</name>
    <dbReference type="NCBI Taxonomy" id="2590900"/>
    <lineage>
        <taxon>Bacteria</taxon>
        <taxon>Pseudomonadati</taxon>
        <taxon>Bacteroidota</taxon>
        <taxon>Bacteroidia</taxon>
        <taxon>Bacteroidales</taxon>
        <taxon>Tenuifilaceae</taxon>
        <taxon>Tenuifilum</taxon>
    </lineage>
</organism>
<keyword evidence="2" id="KW-1185">Reference proteome</keyword>
<dbReference type="KEGG" id="ttz:FHG85_03760"/>
<protein>
    <submittedName>
        <fullName evidence="1">DUF5063 domain-containing protein</fullName>
    </submittedName>
</protein>
<dbReference type="InterPro" id="IPR032025">
    <property type="entry name" value="DUF5063"/>
</dbReference>
<gene>
    <name evidence="1" type="ORF">FHG85_03760</name>
</gene>
<dbReference type="RefSeq" id="WP_173073123.1">
    <property type="nucleotide sequence ID" value="NZ_CP041345.1"/>
</dbReference>
<name>A0A7D3XKD7_9BACT</name>
<accession>A0A7D3XKD7</accession>